<dbReference type="AlphaFoldDB" id="X1KED2"/>
<evidence type="ECO:0000256" key="1">
    <source>
        <dbReference type="SAM" id="MobiDB-lite"/>
    </source>
</evidence>
<dbReference type="EMBL" id="BARV01001102">
    <property type="protein sequence ID" value="GAH91970.1"/>
    <property type="molecule type" value="Genomic_DNA"/>
</dbReference>
<feature type="compositionally biased region" description="Polar residues" evidence="1">
    <location>
        <begin position="132"/>
        <end position="155"/>
    </location>
</feature>
<evidence type="ECO:0000313" key="2">
    <source>
        <dbReference type="EMBL" id="GAH91970.1"/>
    </source>
</evidence>
<name>X1KED2_9ZZZZ</name>
<sequence length="155" mass="17223">MGIHWVVKDPDGIVVEDYQDWASVFGAKIELDPGDDHEFIGGRFDLNKEGTYTTAVSLLMNPDNPVVVDSYEGDLCTTTLEVPPEYEPIQEIIYPWAYTFEGDAETCIFEFTLTPESETNSQRIPPGYNPASWHSSTTPSVCPSRSSMLSHAPNS</sequence>
<proteinExistence type="predicted"/>
<reference evidence="2" key="1">
    <citation type="journal article" date="2014" name="Front. Microbiol.">
        <title>High frequency of phylogenetically diverse reductive dehalogenase-homologous genes in deep subseafloor sedimentary metagenomes.</title>
        <authorList>
            <person name="Kawai M."/>
            <person name="Futagami T."/>
            <person name="Toyoda A."/>
            <person name="Takaki Y."/>
            <person name="Nishi S."/>
            <person name="Hori S."/>
            <person name="Arai W."/>
            <person name="Tsubouchi T."/>
            <person name="Morono Y."/>
            <person name="Uchiyama I."/>
            <person name="Ito T."/>
            <person name="Fujiyama A."/>
            <person name="Inagaki F."/>
            <person name="Takami H."/>
        </authorList>
    </citation>
    <scope>NUCLEOTIDE SEQUENCE</scope>
    <source>
        <strain evidence="2">Expedition CK06-06</strain>
    </source>
</reference>
<comment type="caution">
    <text evidence="2">The sequence shown here is derived from an EMBL/GenBank/DDBJ whole genome shotgun (WGS) entry which is preliminary data.</text>
</comment>
<gene>
    <name evidence="2" type="ORF">S06H3_03398</name>
</gene>
<accession>X1KED2</accession>
<organism evidence="2">
    <name type="scientific">marine sediment metagenome</name>
    <dbReference type="NCBI Taxonomy" id="412755"/>
    <lineage>
        <taxon>unclassified sequences</taxon>
        <taxon>metagenomes</taxon>
        <taxon>ecological metagenomes</taxon>
    </lineage>
</organism>
<feature type="region of interest" description="Disordered" evidence="1">
    <location>
        <begin position="118"/>
        <end position="155"/>
    </location>
</feature>
<protein>
    <submittedName>
        <fullName evidence="2">Uncharacterized protein</fullName>
    </submittedName>
</protein>